<evidence type="ECO:0000256" key="2">
    <source>
        <dbReference type="ARBA" id="ARBA00022679"/>
    </source>
</evidence>
<dbReference type="InterPro" id="IPR017804">
    <property type="entry name" value="MeTrfase_EgtD-like"/>
</dbReference>
<gene>
    <name evidence="4" type="ORF">SAMN02745977_01788</name>
</gene>
<accession>A0A1H8IIW2</accession>
<dbReference type="RefSeq" id="WP_234970098.1">
    <property type="nucleotide sequence ID" value="NZ_FOCW01000004.1"/>
</dbReference>
<dbReference type="InterPro" id="IPR051128">
    <property type="entry name" value="EgtD_Methyltrsf_superfamily"/>
</dbReference>
<evidence type="ECO:0000256" key="1">
    <source>
        <dbReference type="ARBA" id="ARBA00022603"/>
    </source>
</evidence>
<name>A0A1H8IIW2_9BURK</name>
<feature type="domain" description="Histidine-specific methyltransferase SAM-dependent" evidence="3">
    <location>
        <begin position="36"/>
        <end position="335"/>
    </location>
</feature>
<proteinExistence type="predicted"/>
<dbReference type="PIRSF" id="PIRSF018005">
    <property type="entry name" value="UCP018005"/>
    <property type="match status" value="1"/>
</dbReference>
<dbReference type="InterPro" id="IPR029063">
    <property type="entry name" value="SAM-dependent_MTases_sf"/>
</dbReference>
<evidence type="ECO:0000313" key="4">
    <source>
        <dbReference type="EMBL" id="SEN68800.1"/>
    </source>
</evidence>
<protein>
    <submittedName>
        <fullName evidence="4">Dimethylhistidine N-methyltransferase</fullName>
    </submittedName>
</protein>
<keyword evidence="2 4" id="KW-0808">Transferase</keyword>
<dbReference type="SUPFAM" id="SSF53335">
    <property type="entry name" value="S-adenosyl-L-methionine-dependent methyltransferases"/>
    <property type="match status" value="1"/>
</dbReference>
<organism evidence="4 5">
    <name type="scientific">Brachymonas denitrificans DSM 15123</name>
    <dbReference type="NCBI Taxonomy" id="1121117"/>
    <lineage>
        <taxon>Bacteria</taxon>
        <taxon>Pseudomonadati</taxon>
        <taxon>Pseudomonadota</taxon>
        <taxon>Betaproteobacteria</taxon>
        <taxon>Burkholderiales</taxon>
        <taxon>Comamonadaceae</taxon>
        <taxon>Brachymonas</taxon>
    </lineage>
</organism>
<dbReference type="EMBL" id="FOCW01000004">
    <property type="protein sequence ID" value="SEN68800.1"/>
    <property type="molecule type" value="Genomic_DNA"/>
</dbReference>
<dbReference type="PANTHER" id="PTHR43397">
    <property type="entry name" value="ERGOTHIONEINE BIOSYNTHESIS PROTEIN 1"/>
    <property type="match status" value="1"/>
</dbReference>
<evidence type="ECO:0000313" key="5">
    <source>
        <dbReference type="Proteomes" id="UP000199531"/>
    </source>
</evidence>
<dbReference type="PANTHER" id="PTHR43397:SF1">
    <property type="entry name" value="ERGOTHIONEINE BIOSYNTHESIS PROTEIN 1"/>
    <property type="match status" value="1"/>
</dbReference>
<dbReference type="STRING" id="1121117.SAMN02745977_01788"/>
<keyword evidence="1 4" id="KW-0489">Methyltransferase</keyword>
<dbReference type="NCBIfam" id="TIGR03438">
    <property type="entry name" value="egtD_ergothio"/>
    <property type="match status" value="1"/>
</dbReference>
<dbReference type="InterPro" id="IPR019257">
    <property type="entry name" value="MeTrfase_dom"/>
</dbReference>
<dbReference type="InterPro" id="IPR035094">
    <property type="entry name" value="EgtD"/>
</dbReference>
<reference evidence="4 5" key="1">
    <citation type="submission" date="2016-10" db="EMBL/GenBank/DDBJ databases">
        <authorList>
            <person name="de Groot N.N."/>
        </authorList>
    </citation>
    <scope>NUCLEOTIDE SEQUENCE [LARGE SCALE GENOMIC DNA]</scope>
    <source>
        <strain evidence="4 5">DSM 15123</strain>
    </source>
</reference>
<dbReference type="GO" id="GO:0032259">
    <property type="term" value="P:methylation"/>
    <property type="evidence" value="ECO:0007669"/>
    <property type="project" value="UniProtKB-KW"/>
</dbReference>
<dbReference type="Pfam" id="PF10017">
    <property type="entry name" value="Methyltransf_33"/>
    <property type="match status" value="1"/>
</dbReference>
<sequence length="337" mass="37492">MHAKLEIRLMTATDDLALAPATHPAPVPDTPRDERARIAAHLLEPQASISPRYLYDPLGCHLFDAITELSEYYPTRTERAIAQQHRDAIAAFLVAHVGRQAPLVDLGAGSCGKAPFWFGPLGCTDYLAVDLAREHVEHALLGLRTRHPGVRMRCVALDLVWDLPQLAAHVERPAVLFYPGSSISNFEPEQAVRLLREMRAVARGGALLIGVDLWKSAAELQAAYDDAVGVTAAFNRNVLQHINRLLGADFDPRQWQHIAHVDGERQRVEMRLAAIGAQTVRWPGGERHFADAEYIHTENSYKWTLDGFAACLRQAGWQAPRNWTDDHDRFALFAATA</sequence>
<dbReference type="GO" id="GO:0008168">
    <property type="term" value="F:methyltransferase activity"/>
    <property type="evidence" value="ECO:0007669"/>
    <property type="project" value="UniProtKB-KW"/>
</dbReference>
<dbReference type="Proteomes" id="UP000199531">
    <property type="component" value="Unassembled WGS sequence"/>
</dbReference>
<dbReference type="AlphaFoldDB" id="A0A1H8IIW2"/>
<evidence type="ECO:0000259" key="3">
    <source>
        <dbReference type="Pfam" id="PF10017"/>
    </source>
</evidence>
<dbReference type="Gene3D" id="3.40.50.150">
    <property type="entry name" value="Vaccinia Virus protein VP39"/>
    <property type="match status" value="1"/>
</dbReference>
<keyword evidence="5" id="KW-1185">Reference proteome</keyword>